<evidence type="ECO:0000259" key="3">
    <source>
        <dbReference type="PROSITE" id="PS50011"/>
    </source>
</evidence>
<dbReference type="Gene3D" id="1.10.510.10">
    <property type="entry name" value="Transferase(Phosphotransferase) domain 1"/>
    <property type="match status" value="1"/>
</dbReference>
<keyword evidence="2" id="KW-0472">Membrane</keyword>
<dbReference type="SUPFAM" id="SSF52058">
    <property type="entry name" value="L domain-like"/>
    <property type="match status" value="1"/>
</dbReference>
<evidence type="ECO:0000313" key="4">
    <source>
        <dbReference type="EMBL" id="OQR86356.1"/>
    </source>
</evidence>
<dbReference type="InterPro" id="IPR011009">
    <property type="entry name" value="Kinase-like_dom_sf"/>
</dbReference>
<dbReference type="SUPFAM" id="SSF56112">
    <property type="entry name" value="Protein kinase-like (PK-like)"/>
    <property type="match status" value="1"/>
</dbReference>
<dbReference type="InterPro" id="IPR046959">
    <property type="entry name" value="PRK1-6/SRF4-like"/>
</dbReference>
<name>A0A1V9YL14_ACHHY</name>
<dbReference type="InterPro" id="IPR032675">
    <property type="entry name" value="LRR_dom_sf"/>
</dbReference>
<feature type="region of interest" description="Disordered" evidence="1">
    <location>
        <begin position="263"/>
        <end position="282"/>
    </location>
</feature>
<keyword evidence="2" id="KW-0812">Transmembrane</keyword>
<evidence type="ECO:0000256" key="1">
    <source>
        <dbReference type="SAM" id="MobiDB-lite"/>
    </source>
</evidence>
<accession>A0A1V9YL14</accession>
<feature type="transmembrane region" description="Helical" evidence="2">
    <location>
        <begin position="217"/>
        <end position="235"/>
    </location>
</feature>
<gene>
    <name evidence="4" type="ORF">ACHHYP_10626</name>
</gene>
<dbReference type="PANTHER" id="PTHR48007">
    <property type="entry name" value="LEUCINE-RICH REPEAT RECEPTOR-LIKE PROTEIN KINASE PXC1"/>
    <property type="match status" value="1"/>
</dbReference>
<dbReference type="InterPro" id="IPR000719">
    <property type="entry name" value="Prot_kinase_dom"/>
</dbReference>
<evidence type="ECO:0000256" key="2">
    <source>
        <dbReference type="SAM" id="Phobius"/>
    </source>
</evidence>
<dbReference type="Proteomes" id="UP000243579">
    <property type="component" value="Unassembled WGS sequence"/>
</dbReference>
<dbReference type="AlphaFoldDB" id="A0A1V9YL14"/>
<dbReference type="PROSITE" id="PS50011">
    <property type="entry name" value="PROTEIN_KINASE_DOM"/>
    <property type="match status" value="1"/>
</dbReference>
<proteinExistence type="predicted"/>
<dbReference type="STRING" id="1202772.A0A1V9YL14"/>
<dbReference type="InterPro" id="IPR001245">
    <property type="entry name" value="Ser-Thr/Tyr_kinase_cat_dom"/>
</dbReference>
<feature type="domain" description="Protein kinase" evidence="3">
    <location>
        <begin position="298"/>
        <end position="564"/>
    </location>
</feature>
<dbReference type="GO" id="GO:0005524">
    <property type="term" value="F:ATP binding"/>
    <property type="evidence" value="ECO:0007669"/>
    <property type="project" value="InterPro"/>
</dbReference>
<dbReference type="GO" id="GO:0004672">
    <property type="term" value="F:protein kinase activity"/>
    <property type="evidence" value="ECO:0007669"/>
    <property type="project" value="InterPro"/>
</dbReference>
<sequence>MWSLGSDPANVSIAIATNSSQPSTLQLSSTKSLSPTTVQPLNLSGLQQLTDLSITSLDLTAAMTTPGAFLLPANLTSLTLTDCKLASLVLPQSLSSLQSLTIESSQFTSIGLAALNQSSVRTVQDVNITDMTLFGRTLRHMHRLESLDLMGTNFTQYPVSNITFMGLLRIPHLALDPLPDDFQCSYYAHKLRVGNTALCVYHPGHGPHQENQTMIQITAWIILVSMTATVLYCVYCRCRGKRRARAPRSTTDAVIDSLLDSASQQAPQSSLHGRPGDTNVDTSLRRSKLRTVEAAEITNRVVLYNQGPHIHVARGVYTRDQSPVLLKHMAGYESYLIGIARTIADLAALDHPHIAPLRGLVATEPSALAVFIRDVGPAQPVYERGLADNEKRKVAADVARALAYLHSVHHVHGCLTAATVLIDDTGDALLNPLDLLASHVYATHSTDALYVAPEVILQAKGAARADEDARRVRFASPAADVYSFGVLLAEIDMDESAMSYLTRKCLSFQDKEMPVAQLVGLRHALTFFRGQFQLVVAQCLHEDPSSRPSMSRVLDLLTEPPPAMLEEDAVPHLA</sequence>
<evidence type="ECO:0000313" key="5">
    <source>
        <dbReference type="Proteomes" id="UP000243579"/>
    </source>
</evidence>
<dbReference type="OrthoDB" id="1911848at2759"/>
<dbReference type="Pfam" id="PF07714">
    <property type="entry name" value="PK_Tyr_Ser-Thr"/>
    <property type="match status" value="1"/>
</dbReference>
<organism evidence="4 5">
    <name type="scientific">Achlya hypogyna</name>
    <name type="common">Oomycete</name>
    <name type="synonym">Protoachlya hypogyna</name>
    <dbReference type="NCBI Taxonomy" id="1202772"/>
    <lineage>
        <taxon>Eukaryota</taxon>
        <taxon>Sar</taxon>
        <taxon>Stramenopiles</taxon>
        <taxon>Oomycota</taxon>
        <taxon>Saprolegniomycetes</taxon>
        <taxon>Saprolegniales</taxon>
        <taxon>Achlyaceae</taxon>
        <taxon>Achlya</taxon>
    </lineage>
</organism>
<dbReference type="Gene3D" id="3.80.10.10">
    <property type="entry name" value="Ribonuclease Inhibitor"/>
    <property type="match status" value="1"/>
</dbReference>
<keyword evidence="2" id="KW-1133">Transmembrane helix</keyword>
<protein>
    <recommendedName>
        <fullName evidence="3">Protein kinase domain-containing protein</fullName>
    </recommendedName>
</protein>
<comment type="caution">
    <text evidence="4">The sequence shown here is derived from an EMBL/GenBank/DDBJ whole genome shotgun (WGS) entry which is preliminary data.</text>
</comment>
<dbReference type="PANTHER" id="PTHR48007:SF4">
    <property type="entry name" value="LEUCINE-RICH REPEAT RECEPTOR-LIKE PROTEIN KINASE PXC1"/>
    <property type="match status" value="1"/>
</dbReference>
<keyword evidence="5" id="KW-1185">Reference proteome</keyword>
<reference evidence="4 5" key="1">
    <citation type="journal article" date="2014" name="Genome Biol. Evol.">
        <title>The secreted proteins of Achlya hypogyna and Thraustotheca clavata identify the ancestral oomycete secretome and reveal gene acquisitions by horizontal gene transfer.</title>
        <authorList>
            <person name="Misner I."/>
            <person name="Blouin N."/>
            <person name="Leonard G."/>
            <person name="Richards T.A."/>
            <person name="Lane C.E."/>
        </authorList>
    </citation>
    <scope>NUCLEOTIDE SEQUENCE [LARGE SCALE GENOMIC DNA]</scope>
    <source>
        <strain evidence="4 5">ATCC 48635</strain>
    </source>
</reference>
<dbReference type="EMBL" id="JNBR01001512">
    <property type="protein sequence ID" value="OQR86356.1"/>
    <property type="molecule type" value="Genomic_DNA"/>
</dbReference>